<dbReference type="AlphaFoldDB" id="A0A6A5Z5A7"/>
<keyword evidence="4" id="KW-1185">Reference proteome</keyword>
<name>A0A6A5Z5A7_9PLEO</name>
<evidence type="ECO:0000313" key="3">
    <source>
        <dbReference type="EMBL" id="KAF2113501.1"/>
    </source>
</evidence>
<feature type="chain" id="PRO_5025345304" description="Deoxyribonuclease NucA/NucB domain-containing protein" evidence="1">
    <location>
        <begin position="23"/>
        <end position="408"/>
    </location>
</feature>
<dbReference type="Pfam" id="PF14040">
    <property type="entry name" value="DNase_NucA_NucB"/>
    <property type="match status" value="1"/>
</dbReference>
<reference evidence="3" key="1">
    <citation type="journal article" date="2020" name="Stud. Mycol.">
        <title>101 Dothideomycetes genomes: a test case for predicting lifestyles and emergence of pathogens.</title>
        <authorList>
            <person name="Haridas S."/>
            <person name="Albert R."/>
            <person name="Binder M."/>
            <person name="Bloem J."/>
            <person name="Labutti K."/>
            <person name="Salamov A."/>
            <person name="Andreopoulos B."/>
            <person name="Baker S."/>
            <person name="Barry K."/>
            <person name="Bills G."/>
            <person name="Bluhm B."/>
            <person name="Cannon C."/>
            <person name="Castanera R."/>
            <person name="Culley D."/>
            <person name="Daum C."/>
            <person name="Ezra D."/>
            <person name="Gonzalez J."/>
            <person name="Henrissat B."/>
            <person name="Kuo A."/>
            <person name="Liang C."/>
            <person name="Lipzen A."/>
            <person name="Lutzoni F."/>
            <person name="Magnuson J."/>
            <person name="Mondo S."/>
            <person name="Nolan M."/>
            <person name="Ohm R."/>
            <person name="Pangilinan J."/>
            <person name="Park H.-J."/>
            <person name="Ramirez L."/>
            <person name="Alfaro M."/>
            <person name="Sun H."/>
            <person name="Tritt A."/>
            <person name="Yoshinaga Y."/>
            <person name="Zwiers L.-H."/>
            <person name="Turgeon B."/>
            <person name="Goodwin S."/>
            <person name="Spatafora J."/>
            <person name="Crous P."/>
            <person name="Grigoriev I."/>
        </authorList>
    </citation>
    <scope>NUCLEOTIDE SEQUENCE</scope>
    <source>
        <strain evidence="3">CBS 627.86</strain>
    </source>
</reference>
<gene>
    <name evidence="3" type="ORF">BDV96DRAFT_633072</name>
</gene>
<feature type="domain" description="Deoxyribonuclease NucA/NucB" evidence="2">
    <location>
        <begin position="69"/>
        <end position="178"/>
    </location>
</feature>
<evidence type="ECO:0000313" key="4">
    <source>
        <dbReference type="Proteomes" id="UP000799770"/>
    </source>
</evidence>
<dbReference type="InterPro" id="IPR029476">
    <property type="entry name" value="DNase_NucA_NucB"/>
</dbReference>
<evidence type="ECO:0000256" key="1">
    <source>
        <dbReference type="SAM" id="SignalP"/>
    </source>
</evidence>
<accession>A0A6A5Z5A7</accession>
<dbReference type="EMBL" id="ML977327">
    <property type="protein sequence ID" value="KAF2113501.1"/>
    <property type="molecule type" value="Genomic_DNA"/>
</dbReference>
<keyword evidence="1" id="KW-0732">Signal</keyword>
<evidence type="ECO:0000259" key="2">
    <source>
        <dbReference type="Pfam" id="PF14040"/>
    </source>
</evidence>
<protein>
    <recommendedName>
        <fullName evidence="2">Deoxyribonuclease NucA/NucB domain-containing protein</fullName>
    </recommendedName>
</protein>
<organism evidence="3 4">
    <name type="scientific">Lophiotrema nucula</name>
    <dbReference type="NCBI Taxonomy" id="690887"/>
    <lineage>
        <taxon>Eukaryota</taxon>
        <taxon>Fungi</taxon>
        <taxon>Dikarya</taxon>
        <taxon>Ascomycota</taxon>
        <taxon>Pezizomycotina</taxon>
        <taxon>Dothideomycetes</taxon>
        <taxon>Pleosporomycetidae</taxon>
        <taxon>Pleosporales</taxon>
        <taxon>Lophiotremataceae</taxon>
        <taxon>Lophiotrema</taxon>
    </lineage>
</organism>
<feature type="signal peptide" evidence="1">
    <location>
        <begin position="1"/>
        <end position="22"/>
    </location>
</feature>
<dbReference type="OrthoDB" id="3794773at2759"/>
<sequence>MSLRKAVLAVALQAAGLASAAALPEPVTTSLQKRADVDCGTWTMYCNGTPNGGQPAYEACNNACYFINNIRGGDYTATYRTDGNGAGAADNARNRHQSGCNLDSTHGGSNSICRLMSISQKLGDEVDDVTCDEFPMADWIQDDFPAGGVNELGDARNSLRCISRSQNSAAGGQFGSFRDNVGSGLDGRTCQGAMNAPNTDYHFKIAFNTDGAPGGELQYCDGIPSNELDFREFFMTELQNGGNGENNFPANWDLDNHYAVANQDGWQEVEQCHVDVLRTSGDNYDATMFNVDNAQLATKAAPLNNDGDHLQLDPTGGFAHLFIVRTGQMGQAGTVGSRVDFKYRVNTDLSSSAPLIDFDWTTESTGYDTRYTAARVSGGYCKVDDIQENEDGDSQEMTCYFPCPQVPA</sequence>
<proteinExistence type="predicted"/>
<dbReference type="Proteomes" id="UP000799770">
    <property type="component" value="Unassembled WGS sequence"/>
</dbReference>